<reference evidence="14" key="1">
    <citation type="submission" date="2016-11" db="UniProtKB">
        <authorList>
            <consortium name="WormBaseParasite"/>
        </authorList>
    </citation>
    <scope>IDENTIFICATION</scope>
</reference>
<name>A0A1I8JQC8_9PLAT</name>
<keyword evidence="13" id="KW-1185">Reference proteome</keyword>
<dbReference type="Proteomes" id="UP000095280">
    <property type="component" value="Unplaced"/>
</dbReference>
<evidence type="ECO:0000256" key="10">
    <source>
        <dbReference type="RuleBase" id="RU363038"/>
    </source>
</evidence>
<dbReference type="PROSITE" id="PS50011">
    <property type="entry name" value="PROTEIN_KINASE_DOM"/>
    <property type="match status" value="1"/>
</dbReference>
<dbReference type="SMART" id="SM00836">
    <property type="entry name" value="DALR_1"/>
    <property type="match status" value="1"/>
</dbReference>
<keyword evidence="6" id="KW-0418">Kinase</keyword>
<dbReference type="Gene3D" id="1.10.510.10">
    <property type="entry name" value="Transferase(Phosphotransferase) domain 1"/>
    <property type="match status" value="1"/>
</dbReference>
<proteinExistence type="inferred from homology"/>
<dbReference type="Pfam" id="PF05746">
    <property type="entry name" value="DALR_1"/>
    <property type="match status" value="1"/>
</dbReference>
<evidence type="ECO:0000313" key="13">
    <source>
        <dbReference type="Proteomes" id="UP000095280"/>
    </source>
</evidence>
<dbReference type="SUPFAM" id="SSF52374">
    <property type="entry name" value="Nucleotidylyl transferase"/>
    <property type="match status" value="1"/>
</dbReference>
<dbReference type="InterPro" id="IPR014729">
    <property type="entry name" value="Rossmann-like_a/b/a_fold"/>
</dbReference>
<evidence type="ECO:0000256" key="4">
    <source>
        <dbReference type="ARBA" id="ARBA00022679"/>
    </source>
</evidence>
<feature type="domain" description="Protein kinase" evidence="12">
    <location>
        <begin position="539"/>
        <end position="821"/>
    </location>
</feature>
<dbReference type="InterPro" id="IPR008271">
    <property type="entry name" value="Ser/Thr_kinase_AS"/>
</dbReference>
<keyword evidence="10" id="KW-0648">Protein biosynthesis</keyword>
<sequence length="882" mass="96315">PSASAMRVSAVIRAGPPTAWPSLSALNGAVRDASCPSRGRNRRQCLWISARSMWPNLCTLVIFEHTVLGNFVVQINRAFGHRVIGINYLGDWGRQFALLLAGMESFGRPELLGSEDDQQIVSPVPHAQGVRAGQPAGGVQHMQSVYARAGTELPAEAVESAYAPNGTHWPNWTPAIGACQSAFDRLEFESDYAKQTGKLLALLDRRGLLAAAPDGAKLLRLATAPTTRLWCRAGRQLASRQSGLWTRPLRCRIGPAAAHFDRLGRALTALGRPDLANPSPWPMHVEFAEHEHRRSGSGGVVLLRDILDVGQARMLERSKASPNRRIDGSDASSIADRLAASVVAMEMMRVRRLQPVKFSWDSDNSAVGAQYCHARLCSLASKAAKAGISSPDDGSSIDLALNLVGPKAATAANELAEQLLAYPDTALEAFLTYEPCVLVAYTNRLVSRANACLRVLPVLTCAKDSGAIGRLALFNSTGRSRSSSTTQLTSTAAEERQQQTNEDSTAAPAPLPQPAVIQLRAALWGADTLRRHAVAALMLRRARRQGSGGGGGVGSGNGSALADYEVVEVIGRGQLGDGASIAWKEIDFGDMCDVRKQMLLTEINLIIQLRHCNIVRCYNYIIDREAKRAYIIMEYCPNGDLAALIKQHRRDKKYIPEDDILRWLSQLALALRCCHCRQGVKAVLHRDLKPANCFLDAGRSIKLGDFGLARVLAGDASFASTYLGTPYYMSPEQLLDRPSIRDACRPMSCRSPALRRWADEQRRLADSLGRLRRLLKSRERELDARAAAADEREARLAKREAEVDSSEKENNFSWESPHARLKLDCFSCRICLSILCCICIRVAVLQYTMKALVTPAAALTRRKSRRLSCTGLCAAKTNLAEG</sequence>
<comment type="catalytic activity">
    <reaction evidence="8">
        <text>L-threonyl-[protein] + ATP = O-phospho-L-threonyl-[protein] + ADP + H(+)</text>
        <dbReference type="Rhea" id="RHEA:46608"/>
        <dbReference type="Rhea" id="RHEA-COMP:11060"/>
        <dbReference type="Rhea" id="RHEA-COMP:11605"/>
        <dbReference type="ChEBI" id="CHEBI:15378"/>
        <dbReference type="ChEBI" id="CHEBI:30013"/>
        <dbReference type="ChEBI" id="CHEBI:30616"/>
        <dbReference type="ChEBI" id="CHEBI:61977"/>
        <dbReference type="ChEBI" id="CHEBI:456216"/>
        <dbReference type="EC" id="2.7.11.1"/>
    </reaction>
</comment>
<keyword evidence="10" id="KW-0030">Aminoacyl-tRNA synthetase</keyword>
<comment type="catalytic activity">
    <reaction evidence="9">
        <text>L-seryl-[protein] + ATP = O-phospho-L-seryl-[protein] + ADP + H(+)</text>
        <dbReference type="Rhea" id="RHEA:17989"/>
        <dbReference type="Rhea" id="RHEA-COMP:9863"/>
        <dbReference type="Rhea" id="RHEA-COMP:11604"/>
        <dbReference type="ChEBI" id="CHEBI:15378"/>
        <dbReference type="ChEBI" id="CHEBI:29999"/>
        <dbReference type="ChEBI" id="CHEBI:30616"/>
        <dbReference type="ChEBI" id="CHEBI:83421"/>
        <dbReference type="ChEBI" id="CHEBI:456216"/>
        <dbReference type="EC" id="2.7.11.1"/>
    </reaction>
</comment>
<dbReference type="Pfam" id="PF00750">
    <property type="entry name" value="tRNA-synt_1d"/>
    <property type="match status" value="1"/>
</dbReference>
<evidence type="ECO:0000256" key="11">
    <source>
        <dbReference type="SAM" id="MobiDB-lite"/>
    </source>
</evidence>
<evidence type="ECO:0000256" key="7">
    <source>
        <dbReference type="ARBA" id="ARBA00022840"/>
    </source>
</evidence>
<accession>A0A1I8JQC8</accession>
<dbReference type="SUPFAM" id="SSF47323">
    <property type="entry name" value="Anticodon-binding domain of a subclass of class I aminoacyl-tRNA synthetases"/>
    <property type="match status" value="1"/>
</dbReference>
<dbReference type="PANTHER" id="PTHR44899">
    <property type="entry name" value="CAMK FAMILY PROTEIN KINASE"/>
    <property type="match status" value="1"/>
</dbReference>
<evidence type="ECO:0000256" key="5">
    <source>
        <dbReference type="ARBA" id="ARBA00022741"/>
    </source>
</evidence>
<dbReference type="Pfam" id="PF00069">
    <property type="entry name" value="Pkinase"/>
    <property type="match status" value="1"/>
</dbReference>
<dbReference type="GO" id="GO:0004674">
    <property type="term" value="F:protein serine/threonine kinase activity"/>
    <property type="evidence" value="ECO:0007669"/>
    <property type="project" value="UniProtKB-KW"/>
</dbReference>
<dbReference type="Gene3D" id="1.10.730.10">
    <property type="entry name" value="Isoleucyl-tRNA Synthetase, Domain 1"/>
    <property type="match status" value="1"/>
</dbReference>
<evidence type="ECO:0000256" key="3">
    <source>
        <dbReference type="ARBA" id="ARBA00022527"/>
    </source>
</evidence>
<comment type="similarity">
    <text evidence="1">Belongs to the protein kinase superfamily. NEK Ser/Thr protein kinase family. NIMA subfamily.</text>
</comment>
<feature type="region of interest" description="Disordered" evidence="11">
    <location>
        <begin position="478"/>
        <end position="510"/>
    </location>
</feature>
<dbReference type="InterPro" id="IPR035684">
    <property type="entry name" value="ArgRS_core"/>
</dbReference>
<protein>
    <recommendedName>
        <fullName evidence="2">non-specific serine/threonine protein kinase</fullName>
        <ecNumber evidence="2">2.7.11.1</ecNumber>
    </recommendedName>
</protein>
<dbReference type="GO" id="GO:0006420">
    <property type="term" value="P:arginyl-tRNA aminoacylation"/>
    <property type="evidence" value="ECO:0007669"/>
    <property type="project" value="InterPro"/>
</dbReference>
<dbReference type="PROSITE" id="PS00108">
    <property type="entry name" value="PROTEIN_KINASE_ST"/>
    <property type="match status" value="1"/>
</dbReference>
<dbReference type="InterPro" id="IPR011009">
    <property type="entry name" value="Kinase-like_dom_sf"/>
</dbReference>
<evidence type="ECO:0000313" key="14">
    <source>
        <dbReference type="WBParaSite" id="snap_masked-unitig_33139-processed-gene-0.0-mRNA-1"/>
    </source>
</evidence>
<dbReference type="SUPFAM" id="SSF56112">
    <property type="entry name" value="Protein kinase-like (PK-like)"/>
    <property type="match status" value="1"/>
</dbReference>
<dbReference type="InterPro" id="IPR008909">
    <property type="entry name" value="DALR_anticod-bd"/>
</dbReference>
<dbReference type="PANTHER" id="PTHR44899:SF10">
    <property type="entry name" value="NIMA-RELATED KINASE 2"/>
    <property type="match status" value="1"/>
</dbReference>
<organism evidence="13 14">
    <name type="scientific">Macrostomum lignano</name>
    <dbReference type="NCBI Taxonomy" id="282301"/>
    <lineage>
        <taxon>Eukaryota</taxon>
        <taxon>Metazoa</taxon>
        <taxon>Spiralia</taxon>
        <taxon>Lophotrochozoa</taxon>
        <taxon>Platyhelminthes</taxon>
        <taxon>Rhabditophora</taxon>
        <taxon>Macrostomorpha</taxon>
        <taxon>Macrostomida</taxon>
        <taxon>Macrostomidae</taxon>
        <taxon>Macrostomum</taxon>
    </lineage>
</organism>
<dbReference type="GO" id="GO:0004814">
    <property type="term" value="F:arginine-tRNA ligase activity"/>
    <property type="evidence" value="ECO:0007669"/>
    <property type="project" value="InterPro"/>
</dbReference>
<dbReference type="AlphaFoldDB" id="A0A1I8JQC8"/>
<dbReference type="Gene3D" id="3.40.50.620">
    <property type="entry name" value="HUPs"/>
    <property type="match status" value="2"/>
</dbReference>
<dbReference type="InterPro" id="IPR051131">
    <property type="entry name" value="NEK_Ser/Thr_kinase_NIMA"/>
</dbReference>
<dbReference type="WBParaSite" id="snap_masked-unitig_33139-processed-gene-0.0-mRNA-1">
    <property type="protein sequence ID" value="snap_masked-unitig_33139-processed-gene-0.0-mRNA-1"/>
    <property type="gene ID" value="snap_masked-unitig_33139-processed-gene-0.0"/>
</dbReference>
<dbReference type="InterPro" id="IPR009080">
    <property type="entry name" value="tRNAsynth_Ia_anticodon-bd"/>
</dbReference>
<keyword evidence="4" id="KW-0808">Transferase</keyword>
<dbReference type="InterPro" id="IPR000719">
    <property type="entry name" value="Prot_kinase_dom"/>
</dbReference>
<comment type="similarity">
    <text evidence="10">Belongs to the class-I aminoacyl-tRNA synthetase family.</text>
</comment>
<dbReference type="GO" id="GO:0005524">
    <property type="term" value="F:ATP binding"/>
    <property type="evidence" value="ECO:0007669"/>
    <property type="project" value="UniProtKB-KW"/>
</dbReference>
<evidence type="ECO:0000256" key="8">
    <source>
        <dbReference type="ARBA" id="ARBA00047899"/>
    </source>
</evidence>
<keyword evidence="5 10" id="KW-0547">Nucleotide-binding</keyword>
<dbReference type="EC" id="2.7.11.1" evidence="2"/>
<feature type="compositionally biased region" description="Low complexity" evidence="11">
    <location>
        <begin position="478"/>
        <end position="491"/>
    </location>
</feature>
<dbReference type="Gene3D" id="3.30.200.20">
    <property type="entry name" value="Phosphorylase Kinase, domain 1"/>
    <property type="match status" value="1"/>
</dbReference>
<evidence type="ECO:0000256" key="1">
    <source>
        <dbReference type="ARBA" id="ARBA00010886"/>
    </source>
</evidence>
<evidence type="ECO:0000259" key="12">
    <source>
        <dbReference type="PROSITE" id="PS50011"/>
    </source>
</evidence>
<keyword evidence="7 10" id="KW-0067">ATP-binding</keyword>
<evidence type="ECO:0000256" key="2">
    <source>
        <dbReference type="ARBA" id="ARBA00012513"/>
    </source>
</evidence>
<evidence type="ECO:0000256" key="6">
    <source>
        <dbReference type="ARBA" id="ARBA00022777"/>
    </source>
</evidence>
<keyword evidence="10" id="KW-0436">Ligase</keyword>
<evidence type="ECO:0000256" key="9">
    <source>
        <dbReference type="ARBA" id="ARBA00048679"/>
    </source>
</evidence>
<keyword evidence="3" id="KW-0723">Serine/threonine-protein kinase</keyword>
<dbReference type="SMART" id="SM00220">
    <property type="entry name" value="S_TKc"/>
    <property type="match status" value="1"/>
</dbReference>